<organism evidence="4 5">
    <name type="scientific">Cavia porcellus</name>
    <name type="common">Guinea pig</name>
    <dbReference type="NCBI Taxonomy" id="10141"/>
    <lineage>
        <taxon>Eukaryota</taxon>
        <taxon>Metazoa</taxon>
        <taxon>Chordata</taxon>
        <taxon>Craniata</taxon>
        <taxon>Vertebrata</taxon>
        <taxon>Euteleostomi</taxon>
        <taxon>Mammalia</taxon>
        <taxon>Eutheria</taxon>
        <taxon>Euarchontoglires</taxon>
        <taxon>Glires</taxon>
        <taxon>Rodentia</taxon>
        <taxon>Hystricomorpha</taxon>
        <taxon>Caviidae</taxon>
        <taxon>Cavia</taxon>
    </lineage>
</organism>
<feature type="compositionally biased region" description="Basic and acidic residues" evidence="1">
    <location>
        <begin position="259"/>
        <end position="273"/>
    </location>
</feature>
<evidence type="ECO:0000256" key="2">
    <source>
        <dbReference type="SAM" id="Phobius"/>
    </source>
</evidence>
<reference evidence="4" key="2">
    <citation type="submission" date="2025-08" db="UniProtKB">
        <authorList>
            <consortium name="Ensembl"/>
        </authorList>
    </citation>
    <scope>IDENTIFICATION</scope>
    <source>
        <strain evidence="4">2N</strain>
    </source>
</reference>
<keyword evidence="2" id="KW-0812">Transmembrane</keyword>
<dbReference type="VEuPathDB" id="HostDB:ENSCPOG00000031969"/>
<evidence type="ECO:0000313" key="4">
    <source>
        <dbReference type="Ensembl" id="ENSCPOP00000027164.1"/>
    </source>
</evidence>
<dbReference type="OrthoDB" id="9835318at2759"/>
<dbReference type="EMBL" id="AAKN02046889">
    <property type="status" value="NOT_ANNOTATED_CDS"/>
    <property type="molecule type" value="Genomic_DNA"/>
</dbReference>
<dbReference type="eggNOG" id="ENOG502S9V5">
    <property type="taxonomic scope" value="Eukaryota"/>
</dbReference>
<evidence type="ECO:0008006" key="6">
    <source>
        <dbReference type="Google" id="ProtNLM"/>
    </source>
</evidence>
<feature type="region of interest" description="Disordered" evidence="1">
    <location>
        <begin position="205"/>
        <end position="283"/>
    </location>
</feature>
<dbReference type="Ensembl" id="ENSCPOT00000034504.1">
    <property type="protein sequence ID" value="ENSCPOP00000027164.1"/>
    <property type="gene ID" value="ENSCPOG00000031969.1"/>
</dbReference>
<dbReference type="Proteomes" id="UP000005447">
    <property type="component" value="Unassembled WGS sequence"/>
</dbReference>
<dbReference type="Gene3D" id="3.80.10.10">
    <property type="entry name" value="Ribonuclease Inhibitor"/>
    <property type="match status" value="1"/>
</dbReference>
<sequence>MAPQLAWALLLWPLLLLLLLLPRLGSPELACDAFPGAFDWSREFNDSCLNLSGRALRLDPEQPLRARQLQLLDLSGTSLRELPPRFLEPLPRLQVLELRGNPLDRVDEALATRCDLDLRADCTCVLGPWFQARSNNCLGQEPLQCLHPASGAWQNLSTFLNSGCPTGPGPATMAGAVVGGILLLALLMAGAMLAWRRCWRPATGTLDPGKASGPPEGTGPALGAQPRYSSRSLGHRGPTVMPPRTPAPDYENIFVGQAEGRHQWPDHGPHPSEDSDFYMNYGGPSLDAQPLYGNLQAHVQEDEYEISQD</sequence>
<dbReference type="FunCoup" id="A0A286XNU5">
    <property type="interactions" value="115"/>
</dbReference>
<evidence type="ECO:0000256" key="3">
    <source>
        <dbReference type="SAM" id="SignalP"/>
    </source>
</evidence>
<dbReference type="OMA" id="WHNVSAF"/>
<dbReference type="InterPro" id="IPR039243">
    <property type="entry name" value="LRRC25"/>
</dbReference>
<reference evidence="4" key="3">
    <citation type="submission" date="2025-09" db="UniProtKB">
        <authorList>
            <consortium name="Ensembl"/>
        </authorList>
    </citation>
    <scope>IDENTIFICATION</scope>
    <source>
        <strain evidence="4">2N</strain>
    </source>
</reference>
<dbReference type="PANTHER" id="PTHR20878">
    <property type="entry name" value="LEUCINE-RICH REPEAT CONTAINING PROTEIN 25"/>
    <property type="match status" value="1"/>
</dbReference>
<dbReference type="SUPFAM" id="SSF52058">
    <property type="entry name" value="L domain-like"/>
    <property type="match status" value="1"/>
</dbReference>
<dbReference type="GeneTree" id="ENSGT00390000004001"/>
<name>A0A286XNU5_CAVPO</name>
<proteinExistence type="predicted"/>
<reference evidence="5" key="1">
    <citation type="journal article" date="2011" name="Nature">
        <title>A high-resolution map of human evolutionary constraint using 29 mammals.</title>
        <authorList>
            <person name="Lindblad-Toh K."/>
            <person name="Garber M."/>
            <person name="Zuk O."/>
            <person name="Lin M.F."/>
            <person name="Parker B.J."/>
            <person name="Washietl S."/>
            <person name="Kheradpour P."/>
            <person name="Ernst J."/>
            <person name="Jordan G."/>
            <person name="Mauceli E."/>
            <person name="Ward L.D."/>
            <person name="Lowe C.B."/>
            <person name="Holloway A.K."/>
            <person name="Clamp M."/>
            <person name="Gnerre S."/>
            <person name="Alfoldi J."/>
            <person name="Beal K."/>
            <person name="Chang J."/>
            <person name="Clawson H."/>
            <person name="Cuff J."/>
            <person name="Di Palma F."/>
            <person name="Fitzgerald S."/>
            <person name="Flicek P."/>
            <person name="Guttman M."/>
            <person name="Hubisz M.J."/>
            <person name="Jaffe D.B."/>
            <person name="Jungreis I."/>
            <person name="Kent W.J."/>
            <person name="Kostka D."/>
            <person name="Lara M."/>
            <person name="Martins A.L."/>
            <person name="Massingham T."/>
            <person name="Moltke I."/>
            <person name="Raney B.J."/>
            <person name="Rasmussen M.D."/>
            <person name="Robinson J."/>
            <person name="Stark A."/>
            <person name="Vilella A.J."/>
            <person name="Wen J."/>
            <person name="Xie X."/>
            <person name="Zody M.C."/>
            <person name="Baldwin J."/>
            <person name="Bloom T."/>
            <person name="Chin C.W."/>
            <person name="Heiman D."/>
            <person name="Nicol R."/>
            <person name="Nusbaum C."/>
            <person name="Young S."/>
            <person name="Wilkinson J."/>
            <person name="Worley K.C."/>
            <person name="Kovar C.L."/>
            <person name="Muzny D.M."/>
            <person name="Gibbs R.A."/>
            <person name="Cree A."/>
            <person name="Dihn H.H."/>
            <person name="Fowler G."/>
            <person name="Jhangiani S."/>
            <person name="Joshi V."/>
            <person name="Lee S."/>
            <person name="Lewis L.R."/>
            <person name="Nazareth L.V."/>
            <person name="Okwuonu G."/>
            <person name="Santibanez J."/>
            <person name="Warren W.C."/>
            <person name="Mardis E.R."/>
            <person name="Weinstock G.M."/>
            <person name="Wilson R.K."/>
            <person name="Delehaunty K."/>
            <person name="Dooling D."/>
            <person name="Fronik C."/>
            <person name="Fulton L."/>
            <person name="Fulton B."/>
            <person name="Graves T."/>
            <person name="Minx P."/>
            <person name="Sodergren E."/>
            <person name="Birney E."/>
            <person name="Margulies E.H."/>
            <person name="Herrero J."/>
            <person name="Green E.D."/>
            <person name="Haussler D."/>
            <person name="Siepel A."/>
            <person name="Goldman N."/>
            <person name="Pollard K.S."/>
            <person name="Pedersen J.S."/>
            <person name="Lander E.S."/>
            <person name="Kellis M."/>
        </authorList>
    </citation>
    <scope>NUCLEOTIDE SEQUENCE [LARGE SCALE GENOMIC DNA]</scope>
    <source>
        <strain evidence="5">2N</strain>
    </source>
</reference>
<keyword evidence="3" id="KW-0732">Signal</keyword>
<gene>
    <name evidence="4" type="primary">Lrrc25</name>
</gene>
<feature type="signal peptide" evidence="3">
    <location>
        <begin position="1"/>
        <end position="25"/>
    </location>
</feature>
<protein>
    <recommendedName>
        <fullName evidence="6">Leucine rich repeat containing 25</fullName>
    </recommendedName>
</protein>
<dbReference type="InParanoid" id="A0A286XNU5"/>
<evidence type="ECO:0000256" key="1">
    <source>
        <dbReference type="SAM" id="MobiDB-lite"/>
    </source>
</evidence>
<dbReference type="Bgee" id="ENSCPOG00000031969">
    <property type="expression patterns" value="Expressed in liver and 6 other cell types or tissues"/>
</dbReference>
<dbReference type="InterPro" id="IPR032675">
    <property type="entry name" value="LRR_dom_sf"/>
</dbReference>
<evidence type="ECO:0000313" key="5">
    <source>
        <dbReference type="Proteomes" id="UP000005447"/>
    </source>
</evidence>
<keyword evidence="2" id="KW-1133">Transmembrane helix</keyword>
<dbReference type="PANTHER" id="PTHR20878:SF0">
    <property type="entry name" value="LEUCINE-RICH REPEAT-CONTAINING PROTEIN 25"/>
    <property type="match status" value="1"/>
</dbReference>
<dbReference type="STRING" id="10141.ENSCPOP00000027164"/>
<feature type="chain" id="PRO_5011671663" description="Leucine rich repeat containing 25" evidence="3">
    <location>
        <begin position="26"/>
        <end position="309"/>
    </location>
</feature>
<accession>A0A286XNU5</accession>
<dbReference type="AlphaFoldDB" id="A0A286XNU5"/>
<keyword evidence="5" id="KW-1185">Reference proteome</keyword>
<keyword evidence="2" id="KW-0472">Membrane</keyword>
<feature type="transmembrane region" description="Helical" evidence="2">
    <location>
        <begin position="173"/>
        <end position="195"/>
    </location>
</feature>